<dbReference type="PANTHER" id="PTHR22807">
    <property type="entry name" value="NOP2 YEAST -RELATED NOL1/NOP2/FMU SUN DOMAIN-CONTAINING"/>
    <property type="match status" value="1"/>
</dbReference>
<feature type="domain" description="SAM-dependent MTase RsmB/NOP-type" evidence="6">
    <location>
        <begin position="145"/>
        <end position="428"/>
    </location>
</feature>
<evidence type="ECO:0000259" key="6">
    <source>
        <dbReference type="PROSITE" id="PS51686"/>
    </source>
</evidence>
<comment type="caution">
    <text evidence="7">The sequence shown here is derived from an EMBL/GenBank/DDBJ whole genome shotgun (WGS) entry which is preliminary data.</text>
</comment>
<keyword evidence="2 5" id="KW-0808">Transferase</keyword>
<dbReference type="InterPro" id="IPR023267">
    <property type="entry name" value="RCMT"/>
</dbReference>
<dbReference type="PRINTS" id="PR02008">
    <property type="entry name" value="RCMTFAMILY"/>
</dbReference>
<evidence type="ECO:0000256" key="3">
    <source>
        <dbReference type="ARBA" id="ARBA00022691"/>
    </source>
</evidence>
<evidence type="ECO:0000256" key="2">
    <source>
        <dbReference type="ARBA" id="ARBA00022679"/>
    </source>
</evidence>
<dbReference type="EMBL" id="JAMOIM010000021">
    <property type="protein sequence ID" value="MCW6511094.1"/>
    <property type="molecule type" value="Genomic_DNA"/>
</dbReference>
<dbReference type="GO" id="GO:0001510">
    <property type="term" value="P:RNA methylation"/>
    <property type="evidence" value="ECO:0007669"/>
    <property type="project" value="InterPro"/>
</dbReference>
<feature type="binding site" evidence="5">
    <location>
        <position position="306"/>
    </location>
    <ligand>
        <name>S-adenosyl-L-methionine</name>
        <dbReference type="ChEBI" id="CHEBI:59789"/>
    </ligand>
</feature>
<evidence type="ECO:0000256" key="4">
    <source>
        <dbReference type="ARBA" id="ARBA00022884"/>
    </source>
</evidence>
<organism evidence="7 8">
    <name type="scientific">Lichenifustis flavocetrariae</name>
    <dbReference type="NCBI Taxonomy" id="2949735"/>
    <lineage>
        <taxon>Bacteria</taxon>
        <taxon>Pseudomonadati</taxon>
        <taxon>Pseudomonadota</taxon>
        <taxon>Alphaproteobacteria</taxon>
        <taxon>Hyphomicrobiales</taxon>
        <taxon>Lichenihabitantaceae</taxon>
        <taxon>Lichenifustis</taxon>
    </lineage>
</organism>
<accession>A0AA41YZP6</accession>
<evidence type="ECO:0000256" key="5">
    <source>
        <dbReference type="PROSITE-ProRule" id="PRU01023"/>
    </source>
</evidence>
<proteinExistence type="inferred from homology"/>
<dbReference type="GO" id="GO:0008173">
    <property type="term" value="F:RNA methyltransferase activity"/>
    <property type="evidence" value="ECO:0007669"/>
    <property type="project" value="InterPro"/>
</dbReference>
<keyword evidence="1 5" id="KW-0489">Methyltransferase</keyword>
<dbReference type="Proteomes" id="UP001165667">
    <property type="component" value="Unassembled WGS sequence"/>
</dbReference>
<reference evidence="7" key="1">
    <citation type="submission" date="2022-05" db="EMBL/GenBank/DDBJ databases">
        <authorList>
            <person name="Pankratov T."/>
        </authorList>
    </citation>
    <scope>NUCLEOTIDE SEQUENCE</scope>
    <source>
        <strain evidence="7">BP6-180914</strain>
    </source>
</reference>
<comment type="caution">
    <text evidence="5">Lacks conserved residue(s) required for the propagation of feature annotation.</text>
</comment>
<dbReference type="CDD" id="cd02440">
    <property type="entry name" value="AdoMet_MTases"/>
    <property type="match status" value="1"/>
</dbReference>
<dbReference type="InterPro" id="IPR054728">
    <property type="entry name" value="RsmB-like_ferredoxin"/>
</dbReference>
<dbReference type="GO" id="GO:0003723">
    <property type="term" value="F:RNA binding"/>
    <property type="evidence" value="ECO:0007669"/>
    <property type="project" value="UniProtKB-UniRule"/>
</dbReference>
<keyword evidence="3 5" id="KW-0949">S-adenosyl-L-methionine</keyword>
<keyword evidence="4 5" id="KW-0694">RNA-binding</keyword>
<dbReference type="RefSeq" id="WP_282587471.1">
    <property type="nucleotide sequence ID" value="NZ_JAMOIM010000021.1"/>
</dbReference>
<evidence type="ECO:0000313" key="7">
    <source>
        <dbReference type="EMBL" id="MCW6511094.1"/>
    </source>
</evidence>
<comment type="similarity">
    <text evidence="5">Belongs to the class I-like SAM-binding methyltransferase superfamily. RsmB/NOP family.</text>
</comment>
<dbReference type="Pfam" id="PF22458">
    <property type="entry name" value="RsmF-B_ferredox"/>
    <property type="match status" value="1"/>
</dbReference>
<dbReference type="SUPFAM" id="SSF53335">
    <property type="entry name" value="S-adenosyl-L-methionine-dependent methyltransferases"/>
    <property type="match status" value="1"/>
</dbReference>
<dbReference type="Gene3D" id="3.40.50.150">
    <property type="entry name" value="Vaccinia Virus protein VP39"/>
    <property type="match status" value="1"/>
</dbReference>
<evidence type="ECO:0000313" key="8">
    <source>
        <dbReference type="Proteomes" id="UP001165667"/>
    </source>
</evidence>
<name>A0AA41YZP6_9HYPH</name>
<gene>
    <name evidence="7" type="ORF">M8523_24095</name>
</gene>
<feature type="active site" description="Nucleophile" evidence="5">
    <location>
        <position position="359"/>
    </location>
</feature>
<dbReference type="AlphaFoldDB" id="A0AA41YZP6"/>
<evidence type="ECO:0000256" key="1">
    <source>
        <dbReference type="ARBA" id="ARBA00022603"/>
    </source>
</evidence>
<keyword evidence="8" id="KW-1185">Reference proteome</keyword>
<feature type="binding site" evidence="5">
    <location>
        <position position="260"/>
    </location>
    <ligand>
        <name>S-adenosyl-L-methionine</name>
        <dbReference type="ChEBI" id="CHEBI:59789"/>
    </ligand>
</feature>
<dbReference type="InterPro" id="IPR029063">
    <property type="entry name" value="SAM-dependent_MTases_sf"/>
</dbReference>
<sequence>MNPSARLSAAIEILTVMDEQRRPVADVLRDWGRSHRFAGSKDRAAIGDLAYDALRVHASAAWIMGDASPRAVLLGALRRIRGMTSETIAGLLTGQDHAPAPLTEAELARLDTDTLADAPDHIRGDIPEWLAPSFAAVFGQDTAAEGEALSRRAPVDLRTNLLKGDRAKAERALKHLGPEPTPYSPWGLRLVHSDRAPAMAAEPAYAKGLVEVQDEGSQLAALLSGAGPGQQVLDLCAGGGGKTLALAAMMENKGQVYAADADGRRLTPIYDRLARADARNIQVRAPRGTQDVLADLAGRCDLVFIDAPCTGTGTWRRNPDAKWRLRPGALEQRCKAQDEVLAAAVRYLKPGGRLLYATCSVLHEENEDRIAALLAAHPDLLPLDAGVMAARAGVPQLGNHASKSGPGLRLTPRTTGTDGFYIAALTRAAG</sequence>
<protein>
    <submittedName>
        <fullName evidence="7">RsmB/NOP family class I SAM-dependent RNA methyltransferase</fullName>
    </submittedName>
</protein>
<dbReference type="PROSITE" id="PS51686">
    <property type="entry name" value="SAM_MT_RSMB_NOP"/>
    <property type="match status" value="1"/>
</dbReference>
<dbReference type="InterPro" id="IPR049560">
    <property type="entry name" value="MeTrfase_RsmB-F_NOP2_cat"/>
</dbReference>
<dbReference type="Pfam" id="PF01189">
    <property type="entry name" value="Methyltr_RsmB-F"/>
    <property type="match status" value="1"/>
</dbReference>
<dbReference type="PANTHER" id="PTHR22807:SF53">
    <property type="entry name" value="RIBOSOMAL RNA SMALL SUBUNIT METHYLTRANSFERASE B-RELATED"/>
    <property type="match status" value="1"/>
</dbReference>
<dbReference type="InterPro" id="IPR001678">
    <property type="entry name" value="MeTrfase_RsmB-F_NOP2_dom"/>
</dbReference>